<organism evidence="1">
    <name type="scientific">Rhizophora mucronata</name>
    <name type="common">Asiatic mangrove</name>
    <dbReference type="NCBI Taxonomy" id="61149"/>
    <lineage>
        <taxon>Eukaryota</taxon>
        <taxon>Viridiplantae</taxon>
        <taxon>Streptophyta</taxon>
        <taxon>Embryophyta</taxon>
        <taxon>Tracheophyta</taxon>
        <taxon>Spermatophyta</taxon>
        <taxon>Magnoliopsida</taxon>
        <taxon>eudicotyledons</taxon>
        <taxon>Gunneridae</taxon>
        <taxon>Pentapetalae</taxon>
        <taxon>rosids</taxon>
        <taxon>fabids</taxon>
        <taxon>Malpighiales</taxon>
        <taxon>Rhizophoraceae</taxon>
        <taxon>Rhizophora</taxon>
    </lineage>
</organism>
<accession>A0A2P2NUR9</accession>
<proteinExistence type="predicted"/>
<reference evidence="1" key="1">
    <citation type="submission" date="2018-02" db="EMBL/GenBank/DDBJ databases">
        <title>Rhizophora mucronata_Transcriptome.</title>
        <authorList>
            <person name="Meera S.P."/>
            <person name="Sreeshan A."/>
            <person name="Augustine A."/>
        </authorList>
    </citation>
    <scope>NUCLEOTIDE SEQUENCE</scope>
    <source>
        <tissue evidence="1">Leaf</tissue>
    </source>
</reference>
<dbReference type="AlphaFoldDB" id="A0A2P2NUR9"/>
<sequence>MTAQIKPNSKYIRLNQN</sequence>
<dbReference type="EMBL" id="GGEC01065774">
    <property type="protein sequence ID" value="MBX46258.1"/>
    <property type="molecule type" value="Transcribed_RNA"/>
</dbReference>
<evidence type="ECO:0000313" key="1">
    <source>
        <dbReference type="EMBL" id="MBX46258.1"/>
    </source>
</evidence>
<name>A0A2P2NUR9_RHIMU</name>
<protein>
    <submittedName>
        <fullName evidence="1">Uncharacterized protein</fullName>
    </submittedName>
</protein>